<dbReference type="GO" id="GO:0000156">
    <property type="term" value="F:phosphorelay response regulator activity"/>
    <property type="evidence" value="ECO:0007669"/>
    <property type="project" value="TreeGrafter"/>
</dbReference>
<dbReference type="Gene3D" id="1.10.10.10">
    <property type="entry name" value="Winged helix-like DNA-binding domain superfamily/Winged helix DNA-binding domain"/>
    <property type="match status" value="1"/>
</dbReference>
<dbReference type="GO" id="GO:0000976">
    <property type="term" value="F:transcription cis-regulatory region binding"/>
    <property type="evidence" value="ECO:0007669"/>
    <property type="project" value="TreeGrafter"/>
</dbReference>
<dbReference type="PROSITE" id="PS51755">
    <property type="entry name" value="OMPR_PHOB"/>
    <property type="match status" value="1"/>
</dbReference>
<dbReference type="GO" id="GO:0006355">
    <property type="term" value="P:regulation of DNA-templated transcription"/>
    <property type="evidence" value="ECO:0007669"/>
    <property type="project" value="InterPro"/>
</dbReference>
<evidence type="ECO:0000313" key="11">
    <source>
        <dbReference type="Proteomes" id="UP000218113"/>
    </source>
</evidence>
<keyword evidence="4 7" id="KW-0238">DNA-binding</keyword>
<dbReference type="GO" id="GO:0032993">
    <property type="term" value="C:protein-DNA complex"/>
    <property type="evidence" value="ECO:0007669"/>
    <property type="project" value="TreeGrafter"/>
</dbReference>
<keyword evidence="1 6" id="KW-0597">Phosphoprotein</keyword>
<dbReference type="GO" id="GO:0005829">
    <property type="term" value="C:cytosol"/>
    <property type="evidence" value="ECO:0007669"/>
    <property type="project" value="TreeGrafter"/>
</dbReference>
<evidence type="ECO:0000256" key="3">
    <source>
        <dbReference type="ARBA" id="ARBA00023015"/>
    </source>
</evidence>
<dbReference type="InterPro" id="IPR036388">
    <property type="entry name" value="WH-like_DNA-bd_sf"/>
</dbReference>
<proteinExistence type="predicted"/>
<dbReference type="InterPro" id="IPR001867">
    <property type="entry name" value="OmpR/PhoB-type_DNA-bd"/>
</dbReference>
<dbReference type="CDD" id="cd19938">
    <property type="entry name" value="REC_OmpR_BaeR-like"/>
    <property type="match status" value="1"/>
</dbReference>
<protein>
    <submittedName>
        <fullName evidence="10">Two-component system response regulator BaeR</fullName>
    </submittedName>
</protein>
<dbReference type="InterPro" id="IPR016032">
    <property type="entry name" value="Sig_transdc_resp-reg_C-effctor"/>
</dbReference>
<gene>
    <name evidence="10" type="ORF">COB67_13665</name>
</gene>
<feature type="domain" description="OmpR/PhoB-type" evidence="9">
    <location>
        <begin position="126"/>
        <end position="225"/>
    </location>
</feature>
<dbReference type="Gene3D" id="6.10.250.690">
    <property type="match status" value="1"/>
</dbReference>
<dbReference type="AlphaFoldDB" id="A0A2A4SLC7"/>
<dbReference type="PANTHER" id="PTHR48111">
    <property type="entry name" value="REGULATOR OF RPOS"/>
    <property type="match status" value="1"/>
</dbReference>
<feature type="modified residue" description="4-aspartylphosphate" evidence="6">
    <location>
        <position position="53"/>
    </location>
</feature>
<evidence type="ECO:0000256" key="6">
    <source>
        <dbReference type="PROSITE-ProRule" id="PRU00169"/>
    </source>
</evidence>
<accession>A0A2A4SLC7</accession>
<dbReference type="CDD" id="cd00383">
    <property type="entry name" value="trans_reg_C"/>
    <property type="match status" value="1"/>
</dbReference>
<evidence type="ECO:0000256" key="1">
    <source>
        <dbReference type="ARBA" id="ARBA00022553"/>
    </source>
</evidence>
<organism evidence="10 11">
    <name type="scientific">SAR324 cluster bacterium</name>
    <dbReference type="NCBI Taxonomy" id="2024889"/>
    <lineage>
        <taxon>Bacteria</taxon>
        <taxon>Deltaproteobacteria</taxon>
        <taxon>SAR324 cluster</taxon>
    </lineage>
</organism>
<feature type="DNA-binding region" description="OmpR/PhoB-type" evidence="7">
    <location>
        <begin position="126"/>
        <end position="225"/>
    </location>
</feature>
<dbReference type="Proteomes" id="UP000218113">
    <property type="component" value="Unassembled WGS sequence"/>
</dbReference>
<evidence type="ECO:0000259" key="9">
    <source>
        <dbReference type="PROSITE" id="PS51755"/>
    </source>
</evidence>
<evidence type="ECO:0000256" key="2">
    <source>
        <dbReference type="ARBA" id="ARBA00023012"/>
    </source>
</evidence>
<dbReference type="SMART" id="SM00862">
    <property type="entry name" value="Trans_reg_C"/>
    <property type="match status" value="1"/>
</dbReference>
<dbReference type="SMART" id="SM00448">
    <property type="entry name" value="REC"/>
    <property type="match status" value="1"/>
</dbReference>
<reference evidence="11" key="1">
    <citation type="submission" date="2017-08" db="EMBL/GenBank/DDBJ databases">
        <title>A dynamic microbial community with high functional redundancy inhabits the cold, oxic subseafloor aquifer.</title>
        <authorList>
            <person name="Tully B.J."/>
            <person name="Wheat C.G."/>
            <person name="Glazer B.T."/>
            <person name="Huber J.A."/>
        </authorList>
    </citation>
    <scope>NUCLEOTIDE SEQUENCE [LARGE SCALE GENOMIC DNA]</scope>
</reference>
<dbReference type="FunFam" id="3.40.50.2300:FF:000001">
    <property type="entry name" value="DNA-binding response regulator PhoB"/>
    <property type="match status" value="1"/>
</dbReference>
<comment type="caution">
    <text evidence="10">The sequence shown here is derived from an EMBL/GenBank/DDBJ whole genome shotgun (WGS) entry which is preliminary data.</text>
</comment>
<keyword evidence="2" id="KW-0902">Two-component regulatory system</keyword>
<dbReference type="InterPro" id="IPR011006">
    <property type="entry name" value="CheY-like_superfamily"/>
</dbReference>
<sequence>MSEHILVVEDEPRLNQLLKDYLENSSYRVSILDEGTQVVSWVKEHQPDLILLDLMLPGKNGVDICRDIRSFSNIPIMMTTAKVEEIDRLIGLEVGADDYVCKPYSPREVVARVRTILRRVSPPVQEETLTQGDFTFDIEKHQVFYQKQELQLTPSEFDLFQVLLSHPGRVFSRNDLLEKVMGYQFQGYDRTIDSHIKNLRKKLQKLTGEKNFIQAVYGIGYKFNSNI</sequence>
<evidence type="ECO:0000256" key="5">
    <source>
        <dbReference type="ARBA" id="ARBA00023163"/>
    </source>
</evidence>
<dbReference type="Gene3D" id="3.40.50.2300">
    <property type="match status" value="1"/>
</dbReference>
<dbReference type="Pfam" id="PF00072">
    <property type="entry name" value="Response_reg"/>
    <property type="match status" value="1"/>
</dbReference>
<dbReference type="PROSITE" id="PS50110">
    <property type="entry name" value="RESPONSE_REGULATORY"/>
    <property type="match status" value="1"/>
</dbReference>
<keyword evidence="5" id="KW-0804">Transcription</keyword>
<dbReference type="EMBL" id="NVSR01000169">
    <property type="protein sequence ID" value="PCI22022.1"/>
    <property type="molecule type" value="Genomic_DNA"/>
</dbReference>
<dbReference type="Pfam" id="PF00486">
    <property type="entry name" value="Trans_reg_C"/>
    <property type="match status" value="1"/>
</dbReference>
<evidence type="ECO:0000256" key="4">
    <source>
        <dbReference type="ARBA" id="ARBA00023125"/>
    </source>
</evidence>
<keyword evidence="3" id="KW-0805">Transcription regulation</keyword>
<evidence type="ECO:0000256" key="7">
    <source>
        <dbReference type="PROSITE-ProRule" id="PRU01091"/>
    </source>
</evidence>
<feature type="domain" description="Response regulatory" evidence="8">
    <location>
        <begin position="4"/>
        <end position="117"/>
    </location>
</feature>
<dbReference type="InterPro" id="IPR039420">
    <property type="entry name" value="WalR-like"/>
</dbReference>
<dbReference type="SUPFAM" id="SSF46894">
    <property type="entry name" value="C-terminal effector domain of the bipartite response regulators"/>
    <property type="match status" value="1"/>
</dbReference>
<dbReference type="InterPro" id="IPR001789">
    <property type="entry name" value="Sig_transdc_resp-reg_receiver"/>
</dbReference>
<evidence type="ECO:0000313" key="10">
    <source>
        <dbReference type="EMBL" id="PCI22022.1"/>
    </source>
</evidence>
<name>A0A2A4SLC7_9DELT</name>
<evidence type="ECO:0000259" key="8">
    <source>
        <dbReference type="PROSITE" id="PS50110"/>
    </source>
</evidence>
<dbReference type="SUPFAM" id="SSF52172">
    <property type="entry name" value="CheY-like"/>
    <property type="match status" value="1"/>
</dbReference>
<dbReference type="PANTHER" id="PTHR48111:SF4">
    <property type="entry name" value="DNA-BINDING DUAL TRANSCRIPTIONAL REGULATOR OMPR"/>
    <property type="match status" value="1"/>
</dbReference>
<dbReference type="FunFam" id="1.10.10.10:FF:000018">
    <property type="entry name" value="DNA-binding response regulator ResD"/>
    <property type="match status" value="1"/>
</dbReference>